<dbReference type="KEGG" id="cohn:KCTCHS21_13860"/>
<organism evidence="5 6">
    <name type="scientific">Cohnella abietis</name>
    <dbReference type="NCBI Taxonomy" id="2507935"/>
    <lineage>
        <taxon>Bacteria</taxon>
        <taxon>Bacillati</taxon>
        <taxon>Bacillota</taxon>
        <taxon>Bacilli</taxon>
        <taxon>Bacillales</taxon>
        <taxon>Paenibacillaceae</taxon>
        <taxon>Cohnella</taxon>
    </lineage>
</organism>
<dbReference type="InterPro" id="IPR037923">
    <property type="entry name" value="HTH-like"/>
</dbReference>
<dbReference type="Pfam" id="PF02311">
    <property type="entry name" value="AraC_binding"/>
    <property type="match status" value="1"/>
</dbReference>
<dbReference type="InterPro" id="IPR009057">
    <property type="entry name" value="Homeodomain-like_sf"/>
</dbReference>
<dbReference type="InterPro" id="IPR003313">
    <property type="entry name" value="AraC-bd"/>
</dbReference>
<reference evidence="5 6" key="1">
    <citation type="submission" date="2019-01" db="EMBL/GenBank/DDBJ databases">
        <title>Complete genome sequence of Cohnella hallensis HS21 isolated from Korean fir (Abies koreana) rhizospheric soil.</title>
        <authorList>
            <person name="Jiang L."/>
            <person name="Kang S.W."/>
            <person name="Kim S."/>
            <person name="Jung J."/>
            <person name="Kim C.Y."/>
            <person name="Kim D.H."/>
            <person name="Kim S.W."/>
            <person name="Lee J."/>
        </authorList>
    </citation>
    <scope>NUCLEOTIDE SEQUENCE [LARGE SCALE GENOMIC DNA]</scope>
    <source>
        <strain evidence="5 6">HS21</strain>
    </source>
</reference>
<gene>
    <name evidence="5" type="ORF">KCTCHS21_13860</name>
</gene>
<dbReference type="PROSITE" id="PS00041">
    <property type="entry name" value="HTH_ARAC_FAMILY_1"/>
    <property type="match status" value="1"/>
</dbReference>
<dbReference type="Gene3D" id="1.10.10.60">
    <property type="entry name" value="Homeodomain-like"/>
    <property type="match status" value="2"/>
</dbReference>
<dbReference type="SUPFAM" id="SSF51215">
    <property type="entry name" value="Regulatory protein AraC"/>
    <property type="match status" value="1"/>
</dbReference>
<keyword evidence="1" id="KW-0805">Transcription regulation</keyword>
<keyword evidence="6" id="KW-1185">Reference proteome</keyword>
<dbReference type="CDD" id="cd02208">
    <property type="entry name" value="cupin_RmlC-like"/>
    <property type="match status" value="1"/>
</dbReference>
<dbReference type="RefSeq" id="WP_130606190.1">
    <property type="nucleotide sequence ID" value="NZ_AP019400.1"/>
</dbReference>
<dbReference type="Gene3D" id="2.60.120.10">
    <property type="entry name" value="Jelly Rolls"/>
    <property type="match status" value="1"/>
</dbReference>
<evidence type="ECO:0000313" key="6">
    <source>
        <dbReference type="Proteomes" id="UP000289856"/>
    </source>
</evidence>
<accession>A0A3T1D1K0</accession>
<dbReference type="PROSITE" id="PS01124">
    <property type="entry name" value="HTH_ARAC_FAMILY_2"/>
    <property type="match status" value="1"/>
</dbReference>
<dbReference type="GO" id="GO:0003700">
    <property type="term" value="F:DNA-binding transcription factor activity"/>
    <property type="evidence" value="ECO:0007669"/>
    <property type="project" value="InterPro"/>
</dbReference>
<dbReference type="Pfam" id="PF12833">
    <property type="entry name" value="HTH_18"/>
    <property type="match status" value="1"/>
</dbReference>
<dbReference type="InterPro" id="IPR020449">
    <property type="entry name" value="Tscrpt_reg_AraC-type_HTH"/>
</dbReference>
<keyword evidence="3" id="KW-0804">Transcription</keyword>
<dbReference type="PRINTS" id="PR00032">
    <property type="entry name" value="HTHARAC"/>
</dbReference>
<feature type="domain" description="HTH araC/xylS-type" evidence="4">
    <location>
        <begin position="205"/>
        <end position="303"/>
    </location>
</feature>
<dbReference type="PANTHER" id="PTHR43280">
    <property type="entry name" value="ARAC-FAMILY TRANSCRIPTIONAL REGULATOR"/>
    <property type="match status" value="1"/>
</dbReference>
<evidence type="ECO:0000256" key="1">
    <source>
        <dbReference type="ARBA" id="ARBA00023015"/>
    </source>
</evidence>
<protein>
    <submittedName>
        <fullName evidence="5">AraC family transcriptional regulator</fullName>
    </submittedName>
</protein>
<dbReference type="SUPFAM" id="SSF46689">
    <property type="entry name" value="Homeodomain-like"/>
    <property type="match status" value="2"/>
</dbReference>
<dbReference type="AlphaFoldDB" id="A0A3T1D1K0"/>
<dbReference type="GO" id="GO:0043565">
    <property type="term" value="F:sequence-specific DNA binding"/>
    <property type="evidence" value="ECO:0007669"/>
    <property type="project" value="InterPro"/>
</dbReference>
<dbReference type="PANTHER" id="PTHR43280:SF28">
    <property type="entry name" value="HTH-TYPE TRANSCRIPTIONAL ACTIVATOR RHAS"/>
    <property type="match status" value="1"/>
</dbReference>
<dbReference type="Proteomes" id="UP000289856">
    <property type="component" value="Chromosome"/>
</dbReference>
<evidence type="ECO:0000313" key="5">
    <source>
        <dbReference type="EMBL" id="BBI31987.1"/>
    </source>
</evidence>
<evidence type="ECO:0000256" key="2">
    <source>
        <dbReference type="ARBA" id="ARBA00023125"/>
    </source>
</evidence>
<dbReference type="InterPro" id="IPR014710">
    <property type="entry name" value="RmlC-like_jellyroll"/>
</dbReference>
<dbReference type="OrthoDB" id="625043at2"/>
<sequence length="312" mass="36686">MNRLLSQSVNFQTLAPYVRYIQEISDDDDYRVPPRVIYDHEIIYVLKGQCEYTIEGQPYLLQAGDIHLMLPHVRHSCRVPAQQVFHYFAVHFDPIYMGEELDFSADDVYLQHDYQRLDRIPDREDLSERPKTEWGEVSFPYVMSARNPKAYAALFRRMLKTFADKRYGYQLALRSCLLEVLSLMVSDLAMEKEEERAAPIRSEIAQVINEMELHYSKPLHLEGLAELVFLAPNYLRNLFKQETGRTPVEYLTHIRLGKAKEMLLTEPYTIGEIAEKIGYPDIHHFSKLFKKFEGLSPKHYRETLQRYSPNSK</sequence>
<name>A0A3T1D1K0_9BACL</name>
<evidence type="ECO:0000259" key="4">
    <source>
        <dbReference type="PROSITE" id="PS01124"/>
    </source>
</evidence>
<dbReference type="InterPro" id="IPR018062">
    <property type="entry name" value="HTH_AraC-typ_CS"/>
</dbReference>
<dbReference type="InterPro" id="IPR018060">
    <property type="entry name" value="HTH_AraC"/>
</dbReference>
<proteinExistence type="predicted"/>
<keyword evidence="2" id="KW-0238">DNA-binding</keyword>
<dbReference type="SMART" id="SM00342">
    <property type="entry name" value="HTH_ARAC"/>
    <property type="match status" value="1"/>
</dbReference>
<dbReference type="EMBL" id="AP019400">
    <property type="protein sequence ID" value="BBI31987.1"/>
    <property type="molecule type" value="Genomic_DNA"/>
</dbReference>
<evidence type="ECO:0000256" key="3">
    <source>
        <dbReference type="ARBA" id="ARBA00023163"/>
    </source>
</evidence>